<keyword evidence="1" id="KW-0472">Membrane</keyword>
<keyword evidence="1" id="KW-1133">Transmembrane helix</keyword>
<reference evidence="4" key="2">
    <citation type="submission" date="2020-10" db="UniProtKB">
        <authorList>
            <consortium name="WormBaseParasite"/>
        </authorList>
    </citation>
    <scope>IDENTIFICATION</scope>
</reference>
<keyword evidence="3" id="KW-1185">Reference proteome</keyword>
<dbReference type="WBParaSite" id="Pan_g20533.t1">
    <property type="protein sequence ID" value="Pan_g20533.t1"/>
    <property type="gene ID" value="Pan_g20533"/>
</dbReference>
<dbReference type="AlphaFoldDB" id="A0A7E4ZVY3"/>
<dbReference type="Proteomes" id="UP000492821">
    <property type="component" value="Unassembled WGS sequence"/>
</dbReference>
<keyword evidence="2" id="KW-0732">Signal</keyword>
<feature type="signal peptide" evidence="2">
    <location>
        <begin position="1"/>
        <end position="18"/>
    </location>
</feature>
<protein>
    <submittedName>
        <fullName evidence="4">SEA domain-containing protein</fullName>
    </submittedName>
</protein>
<feature type="transmembrane region" description="Helical" evidence="1">
    <location>
        <begin position="201"/>
        <end position="219"/>
    </location>
</feature>
<reference evidence="3" key="1">
    <citation type="journal article" date="2013" name="Genetics">
        <title>The draft genome and transcriptome of Panagrellus redivivus are shaped by the harsh demands of a free-living lifestyle.</title>
        <authorList>
            <person name="Srinivasan J."/>
            <person name="Dillman A.R."/>
            <person name="Macchietto M.G."/>
            <person name="Heikkinen L."/>
            <person name="Lakso M."/>
            <person name="Fracchia K.M."/>
            <person name="Antoshechkin I."/>
            <person name="Mortazavi A."/>
            <person name="Wong G."/>
            <person name="Sternberg P.W."/>
        </authorList>
    </citation>
    <scope>NUCLEOTIDE SEQUENCE [LARGE SCALE GENOMIC DNA]</scope>
    <source>
        <strain evidence="3">MT8872</strain>
    </source>
</reference>
<organism evidence="3 4">
    <name type="scientific">Panagrellus redivivus</name>
    <name type="common">Microworm</name>
    <dbReference type="NCBI Taxonomy" id="6233"/>
    <lineage>
        <taxon>Eukaryota</taxon>
        <taxon>Metazoa</taxon>
        <taxon>Ecdysozoa</taxon>
        <taxon>Nematoda</taxon>
        <taxon>Chromadorea</taxon>
        <taxon>Rhabditida</taxon>
        <taxon>Tylenchina</taxon>
        <taxon>Panagrolaimomorpha</taxon>
        <taxon>Panagrolaimoidea</taxon>
        <taxon>Panagrolaimidae</taxon>
        <taxon>Panagrellus</taxon>
    </lineage>
</organism>
<accession>A0A7E4ZVY3</accession>
<name>A0A7E4ZVY3_PANRE</name>
<evidence type="ECO:0000313" key="3">
    <source>
        <dbReference type="Proteomes" id="UP000492821"/>
    </source>
</evidence>
<sequence>MKWLVPFVVILLFDISHGESSKSIKEYLRSNTFASSLLAPYEAQGQICPSQPFHETMSFRLRIYDQLVPYIFFEKLLLSVFGTNRLDKTKATTNIFEIAKTVKVTSARCGYDGARHFEVTVALPGNYANLSKYHNTHDALKELGYNMTAILETHFLHISSIKLMEKDDTPSIFEEMQYISEPEIMEETKFDYVEEHLLSKYFFIGVTLLILVVALTVGCKSCIEYAQEYVPYQTM</sequence>
<evidence type="ECO:0000256" key="1">
    <source>
        <dbReference type="SAM" id="Phobius"/>
    </source>
</evidence>
<evidence type="ECO:0000256" key="2">
    <source>
        <dbReference type="SAM" id="SignalP"/>
    </source>
</evidence>
<proteinExistence type="predicted"/>
<evidence type="ECO:0000313" key="4">
    <source>
        <dbReference type="WBParaSite" id="Pan_g20533.t1"/>
    </source>
</evidence>
<feature type="chain" id="PRO_5028870944" evidence="2">
    <location>
        <begin position="19"/>
        <end position="235"/>
    </location>
</feature>
<keyword evidence="1" id="KW-0812">Transmembrane</keyword>